<evidence type="ECO:0000313" key="2">
    <source>
        <dbReference type="EMBL" id="KAJ7334505.1"/>
    </source>
</evidence>
<name>A0A9X0CGT8_9CNID</name>
<sequence length="758" mass="82831">MLRRSDRFFIRRLTAVSLQYGTNPGVFNASQYFGNSSPKKSQQDSFWDQQSGSVNHSSGSANSTAAVDPFMTNVQNEFDGWDEWPEDQEFFGNETSHQNHVGPYYDSGSAPGINAGYNNSQLVVPEHSHYNQEDLSESSNSSSVESSPRGMDPELNAWVEEETTPYAFSKYPPPAVVSSHQTIAPQTAASQNSAAGFFDHYFNGDTNGPQSDAGAQSSTSHERTYASVCQAGMPVAPSQDVDYTPNQDYYQDWLTPPTSQAASAPELTDPQDNQLAAETWSREPELGSWSPVFNHEDNSFAGNQQHAPESTVPQIDESTWTNTSSTFEHWSGVGFDATTQQQVHVPPSSTAEPGKGFDSVSHGAEAPPAPSHLQSFDDDAQMYGHDDELNSSSLLFNHDNNSFANNQQGVSEPSVPQIDESTWTNPSSNFQPSLGFDSTMQQEVPPSQLFADGAKEEMENPNAQMSSHDLETHPSFYNEMPAVADSQSGLFAVNKGHYNHDTNKTPQLYQPEIVPVPLFGASAGSLQADPFAVDSTRQNNSLPEQAPGSHFNFFDNVQPEASEENLSEILGNLQPGAFPAFPVKADDDSNLEAPSQEPSEGFPPSMVPPSFQPPVTQVSVQQAEPSQYMVEDVPTDLNAHQLEHDQLPSDDKPLADSFGHVPSVDSPSGIFKPNSAVEPMQPHSLVATTAPPLEETPSGLSNQALLLNKCNHLLRWSPVCQMRASLLNRSHCQRQYSRQVESMGLQWMVQLLIPVKAI</sequence>
<feature type="region of interest" description="Disordered" evidence="1">
    <location>
        <begin position="341"/>
        <end position="375"/>
    </location>
</feature>
<evidence type="ECO:0000313" key="3">
    <source>
        <dbReference type="Proteomes" id="UP001163046"/>
    </source>
</evidence>
<feature type="compositionally biased region" description="Polar residues" evidence="1">
    <location>
        <begin position="300"/>
        <end position="313"/>
    </location>
</feature>
<feature type="compositionally biased region" description="Polar residues" evidence="1">
    <location>
        <begin position="38"/>
        <end position="65"/>
    </location>
</feature>
<reference evidence="2" key="1">
    <citation type="submission" date="2023-01" db="EMBL/GenBank/DDBJ databases">
        <title>Genome assembly of the deep-sea coral Lophelia pertusa.</title>
        <authorList>
            <person name="Herrera S."/>
            <person name="Cordes E."/>
        </authorList>
    </citation>
    <scope>NUCLEOTIDE SEQUENCE</scope>
    <source>
        <strain evidence="2">USNM1676648</strain>
        <tissue evidence="2">Polyp</tissue>
    </source>
</reference>
<accession>A0A9X0CGT8</accession>
<feature type="compositionally biased region" description="Polar residues" evidence="1">
    <location>
        <begin position="204"/>
        <end position="219"/>
    </location>
</feature>
<feature type="region of interest" description="Disordered" evidence="1">
    <location>
        <begin position="129"/>
        <end position="152"/>
    </location>
</feature>
<feature type="region of interest" description="Disordered" evidence="1">
    <location>
        <begin position="38"/>
        <end position="66"/>
    </location>
</feature>
<dbReference type="EMBL" id="MU827784">
    <property type="protein sequence ID" value="KAJ7334505.1"/>
    <property type="molecule type" value="Genomic_DNA"/>
</dbReference>
<feature type="compositionally biased region" description="Low complexity" evidence="1">
    <location>
        <begin position="137"/>
        <end position="147"/>
    </location>
</feature>
<protein>
    <submittedName>
        <fullName evidence="2">Uncharacterized protein</fullName>
    </submittedName>
</protein>
<evidence type="ECO:0000256" key="1">
    <source>
        <dbReference type="SAM" id="MobiDB-lite"/>
    </source>
</evidence>
<organism evidence="2 3">
    <name type="scientific">Desmophyllum pertusum</name>
    <dbReference type="NCBI Taxonomy" id="174260"/>
    <lineage>
        <taxon>Eukaryota</taxon>
        <taxon>Metazoa</taxon>
        <taxon>Cnidaria</taxon>
        <taxon>Anthozoa</taxon>
        <taxon>Hexacorallia</taxon>
        <taxon>Scleractinia</taxon>
        <taxon>Caryophylliina</taxon>
        <taxon>Caryophylliidae</taxon>
        <taxon>Desmophyllum</taxon>
    </lineage>
</organism>
<dbReference type="Proteomes" id="UP001163046">
    <property type="component" value="Unassembled WGS sequence"/>
</dbReference>
<comment type="caution">
    <text evidence="2">The sequence shown here is derived from an EMBL/GenBank/DDBJ whole genome shotgun (WGS) entry which is preliminary data.</text>
</comment>
<feature type="region of interest" description="Disordered" evidence="1">
    <location>
        <begin position="200"/>
        <end position="313"/>
    </location>
</feature>
<dbReference type="AlphaFoldDB" id="A0A9X0CGT8"/>
<feature type="region of interest" description="Disordered" evidence="1">
    <location>
        <begin position="583"/>
        <end position="607"/>
    </location>
</feature>
<proteinExistence type="predicted"/>
<keyword evidence="3" id="KW-1185">Reference proteome</keyword>
<feature type="compositionally biased region" description="Polar residues" evidence="1">
    <location>
        <begin position="341"/>
        <end position="351"/>
    </location>
</feature>
<gene>
    <name evidence="2" type="ORF">OS493_014827</name>
</gene>